<protein>
    <submittedName>
        <fullName evidence="1">Uncharacterized protein</fullName>
    </submittedName>
</protein>
<comment type="caution">
    <text evidence="1">The sequence shown here is derived from an EMBL/GenBank/DDBJ whole genome shotgun (WGS) entry which is preliminary data.</text>
</comment>
<accession>A0A426ZJY9</accession>
<evidence type="ECO:0000313" key="2">
    <source>
        <dbReference type="Proteomes" id="UP000287651"/>
    </source>
</evidence>
<dbReference type="Proteomes" id="UP000287651">
    <property type="component" value="Unassembled WGS sequence"/>
</dbReference>
<dbReference type="AlphaFoldDB" id="A0A426ZJY9"/>
<sequence length="88" mass="10096">MVSLGIVQSPLDLGNQGRSYNGKVKIAHNMLVHDRHRLGITHRHKFLNVKRAELGDINYLCVLYTPKRDRLLEQLVALSMSVDMCRKI</sequence>
<name>A0A426ZJY9_ENSVE</name>
<gene>
    <name evidence="1" type="ORF">B296_00029616</name>
</gene>
<evidence type="ECO:0000313" key="1">
    <source>
        <dbReference type="EMBL" id="RRT64302.1"/>
    </source>
</evidence>
<reference evidence="1 2" key="1">
    <citation type="journal article" date="2014" name="Agronomy (Basel)">
        <title>A Draft Genome Sequence for Ensete ventricosum, the Drought-Tolerant Tree Against Hunger.</title>
        <authorList>
            <person name="Harrison J."/>
            <person name="Moore K.A."/>
            <person name="Paszkiewicz K."/>
            <person name="Jones T."/>
            <person name="Grant M."/>
            <person name="Ambacheew D."/>
            <person name="Muzemil S."/>
            <person name="Studholme D.J."/>
        </authorList>
    </citation>
    <scope>NUCLEOTIDE SEQUENCE [LARGE SCALE GENOMIC DNA]</scope>
</reference>
<organism evidence="1 2">
    <name type="scientific">Ensete ventricosum</name>
    <name type="common">Abyssinian banana</name>
    <name type="synonym">Musa ensete</name>
    <dbReference type="NCBI Taxonomy" id="4639"/>
    <lineage>
        <taxon>Eukaryota</taxon>
        <taxon>Viridiplantae</taxon>
        <taxon>Streptophyta</taxon>
        <taxon>Embryophyta</taxon>
        <taxon>Tracheophyta</taxon>
        <taxon>Spermatophyta</taxon>
        <taxon>Magnoliopsida</taxon>
        <taxon>Liliopsida</taxon>
        <taxon>Zingiberales</taxon>
        <taxon>Musaceae</taxon>
        <taxon>Ensete</taxon>
    </lineage>
</organism>
<dbReference type="EMBL" id="AMZH03006249">
    <property type="protein sequence ID" value="RRT64302.1"/>
    <property type="molecule type" value="Genomic_DNA"/>
</dbReference>
<proteinExistence type="predicted"/>